<evidence type="ECO:0000313" key="1">
    <source>
        <dbReference type="EMBL" id="OJT11093.1"/>
    </source>
</evidence>
<reference evidence="1 2" key="1">
    <citation type="submission" date="2016-10" db="EMBL/GenBank/DDBJ databases">
        <title>Genome sequence of the basidiomycete white-rot fungus Trametes pubescens.</title>
        <authorList>
            <person name="Makela M.R."/>
            <person name="Granchi Z."/>
            <person name="Peng M."/>
            <person name="De Vries R.P."/>
            <person name="Grigoriev I."/>
            <person name="Riley R."/>
            <person name="Hilden K."/>
        </authorList>
    </citation>
    <scope>NUCLEOTIDE SEQUENCE [LARGE SCALE GENOMIC DNA]</scope>
    <source>
        <strain evidence="1 2">FBCC735</strain>
    </source>
</reference>
<sequence>MVFSMIAGVRSILENTISPAKKSKSANEARSADGCADVALITNRTALPMRITSAPEIVRGAGGRSPEGEYLLDRAALAISSSRKHNEEERVVNK</sequence>
<proteinExistence type="predicted"/>
<dbReference type="Proteomes" id="UP000184267">
    <property type="component" value="Unassembled WGS sequence"/>
</dbReference>
<accession>A0A1M2VU15</accession>
<gene>
    <name evidence="1" type="ORF">TRAPUB_12377</name>
</gene>
<name>A0A1M2VU15_TRAPU</name>
<evidence type="ECO:0000313" key="2">
    <source>
        <dbReference type="Proteomes" id="UP000184267"/>
    </source>
</evidence>
<dbReference type="AlphaFoldDB" id="A0A1M2VU15"/>
<keyword evidence="2" id="KW-1185">Reference proteome</keyword>
<comment type="caution">
    <text evidence="1">The sequence shown here is derived from an EMBL/GenBank/DDBJ whole genome shotgun (WGS) entry which is preliminary data.</text>
</comment>
<protein>
    <submittedName>
        <fullName evidence="1">Uncharacterized protein</fullName>
    </submittedName>
</protein>
<organism evidence="1 2">
    <name type="scientific">Trametes pubescens</name>
    <name type="common">White-rot fungus</name>
    <dbReference type="NCBI Taxonomy" id="154538"/>
    <lineage>
        <taxon>Eukaryota</taxon>
        <taxon>Fungi</taxon>
        <taxon>Dikarya</taxon>
        <taxon>Basidiomycota</taxon>
        <taxon>Agaricomycotina</taxon>
        <taxon>Agaricomycetes</taxon>
        <taxon>Polyporales</taxon>
        <taxon>Polyporaceae</taxon>
        <taxon>Trametes</taxon>
    </lineage>
</organism>
<dbReference type="EMBL" id="MNAD01000687">
    <property type="protein sequence ID" value="OJT11093.1"/>
    <property type="molecule type" value="Genomic_DNA"/>
</dbReference>